<dbReference type="Pfam" id="PF20448">
    <property type="entry name" value="DUF6705"/>
    <property type="match status" value="1"/>
</dbReference>
<dbReference type="PROSITE" id="PS51257">
    <property type="entry name" value="PROKAR_LIPOPROTEIN"/>
    <property type="match status" value="1"/>
</dbReference>
<dbReference type="Proteomes" id="UP001157960">
    <property type="component" value="Unassembled WGS sequence"/>
</dbReference>
<dbReference type="EMBL" id="FXTZ01000001">
    <property type="protein sequence ID" value="SMP07545.1"/>
    <property type="molecule type" value="Genomic_DNA"/>
</dbReference>
<dbReference type="InterPro" id="IPR046551">
    <property type="entry name" value="DUF6705"/>
</dbReference>
<keyword evidence="3" id="KW-1185">Reference proteome</keyword>
<proteinExistence type="predicted"/>
<evidence type="ECO:0000313" key="2">
    <source>
        <dbReference type="EMBL" id="SMP07545.1"/>
    </source>
</evidence>
<name>A0ABY1NEZ4_9FLAO</name>
<reference evidence="2 3" key="1">
    <citation type="submission" date="2017-05" db="EMBL/GenBank/DDBJ databases">
        <authorList>
            <person name="Varghese N."/>
            <person name="Submissions S."/>
        </authorList>
    </citation>
    <scope>NUCLEOTIDE SEQUENCE [LARGE SCALE GENOMIC DNA]</scope>
    <source>
        <strain evidence="2 3">DSM 28214</strain>
    </source>
</reference>
<protein>
    <recommendedName>
        <fullName evidence="1">DUF6705 domain-containing protein</fullName>
    </recommendedName>
</protein>
<gene>
    <name evidence="2" type="ORF">SAMN06264346_101650</name>
</gene>
<sequence>MNKITLIFILIFSISCKSQTNIIEIQNRCNVGFSDTDGSTYLKDISNIYTPFVGIWKWTSGNREMTLTLIKQTKFHITSGAFNFYKDRLVGYYVYKENGVTIIDTSGDNLMNEYGLNVDFSIYCGGLVGDSSFQDIKKDKSFVVSLEKLSPTQMKFTGKVGEGTYQIGRTPTTVYLGSTFPLEMFFTKQ</sequence>
<dbReference type="RefSeq" id="WP_283421015.1">
    <property type="nucleotide sequence ID" value="NZ_FXTZ01000001.1"/>
</dbReference>
<evidence type="ECO:0000313" key="3">
    <source>
        <dbReference type="Proteomes" id="UP001157960"/>
    </source>
</evidence>
<accession>A0ABY1NEZ4</accession>
<feature type="domain" description="DUF6705" evidence="1">
    <location>
        <begin position="1"/>
        <end position="105"/>
    </location>
</feature>
<evidence type="ECO:0000259" key="1">
    <source>
        <dbReference type="Pfam" id="PF20448"/>
    </source>
</evidence>
<comment type="caution">
    <text evidence="2">The sequence shown here is derived from an EMBL/GenBank/DDBJ whole genome shotgun (WGS) entry which is preliminary data.</text>
</comment>
<organism evidence="2 3">
    <name type="scientific">Chryseobacterium profundimaris</name>
    <dbReference type="NCBI Taxonomy" id="1387275"/>
    <lineage>
        <taxon>Bacteria</taxon>
        <taxon>Pseudomonadati</taxon>
        <taxon>Bacteroidota</taxon>
        <taxon>Flavobacteriia</taxon>
        <taxon>Flavobacteriales</taxon>
        <taxon>Weeksellaceae</taxon>
        <taxon>Chryseobacterium group</taxon>
        <taxon>Chryseobacterium</taxon>
    </lineage>
</organism>